<dbReference type="EMBL" id="CP005745">
    <property type="protein sequence ID" value="AHH10426.1"/>
    <property type="molecule type" value="Genomic_DNA"/>
</dbReference>
<sequence>MFFIFVFDIAILENKNIKADIKIEESMMNNGNILISPKDHI</sequence>
<dbReference type="PATRIC" id="fig|1313292.3.peg.272"/>
<protein>
    <submittedName>
        <fullName evidence="1">Uncharacterized protein</fullName>
    </submittedName>
</protein>
<gene>
    <name evidence="1" type="ORF">BCO_0900004</name>
</gene>
<evidence type="ECO:0000313" key="2">
    <source>
        <dbReference type="Proteomes" id="UP000019330"/>
    </source>
</evidence>
<accession>W5SZG1</accession>
<dbReference type="HOGENOM" id="CLU_218999_0_0_12"/>
<dbReference type="Proteomes" id="UP000019330">
    <property type="component" value="Chromosome"/>
</dbReference>
<reference evidence="1" key="1">
    <citation type="submission" date="2013-04" db="EMBL/GenBank/DDBJ databases">
        <title>Comparative Genomics of Relapsing Fever Spirochetes.</title>
        <authorList>
            <person name="Schwan T.G."/>
            <person name="Raffel S.J."/>
            <person name="Porcella S.F."/>
            <person name="Martens C.A."/>
            <person name="Bruno D.P."/>
            <person name="Ricklefs S.M."/>
            <person name="Barbian K.B."/>
        </authorList>
    </citation>
    <scope>NUCLEOTIDE SEQUENCE [LARGE SCALE GENOMIC DNA]</scope>
    <source>
        <strain evidence="1">Co53</strain>
    </source>
</reference>
<name>W5SZG1_9SPIR</name>
<dbReference type="AlphaFoldDB" id="W5SZG1"/>
<evidence type="ECO:0000313" key="1">
    <source>
        <dbReference type="EMBL" id="AHH10426.1"/>
    </source>
</evidence>
<dbReference type="STRING" id="1313292.BCO_0900004"/>
<keyword evidence="2" id="KW-1185">Reference proteome</keyword>
<organism evidence="1 2">
    <name type="scientific">Borrelia coriaceae ATCC 43381</name>
    <dbReference type="NCBI Taxonomy" id="1408429"/>
    <lineage>
        <taxon>Bacteria</taxon>
        <taxon>Pseudomonadati</taxon>
        <taxon>Spirochaetota</taxon>
        <taxon>Spirochaetia</taxon>
        <taxon>Spirochaetales</taxon>
        <taxon>Borreliaceae</taxon>
        <taxon>Borrelia</taxon>
    </lineage>
</organism>
<proteinExistence type="predicted"/>